<keyword evidence="4" id="KW-1003">Cell membrane</keyword>
<evidence type="ECO:0000256" key="14">
    <source>
        <dbReference type="ARBA" id="ARBA00023243"/>
    </source>
</evidence>
<protein>
    <submittedName>
        <fullName evidence="18">Light-harvesting protein b-870, beta chain</fullName>
    </submittedName>
</protein>
<accession>Q8RTW8</accession>
<keyword evidence="6" id="KW-0042">Antenna complex</keyword>
<dbReference type="GO" id="GO:0005886">
    <property type="term" value="C:plasma membrane"/>
    <property type="evidence" value="ECO:0007669"/>
    <property type="project" value="UniProtKB-SubCell"/>
</dbReference>
<dbReference type="PRINTS" id="PR00674">
    <property type="entry name" value="LIGHTHARVSTB"/>
</dbReference>
<feature type="domain" description="Antenna complex alpha/beta subunit" evidence="17">
    <location>
        <begin position="15"/>
        <end position="48"/>
    </location>
</feature>
<dbReference type="Pfam" id="PF00556">
    <property type="entry name" value="LHC"/>
    <property type="match status" value="1"/>
</dbReference>
<dbReference type="GO" id="GO:0030077">
    <property type="term" value="C:plasma membrane light-harvesting complex"/>
    <property type="evidence" value="ECO:0007669"/>
    <property type="project" value="InterPro"/>
</dbReference>
<feature type="binding site" description="axial binding residue" evidence="15">
    <location>
        <position position="20"/>
    </location>
    <ligand>
        <name>a bacteriochlorophyll</name>
        <dbReference type="ChEBI" id="CHEBI:38201"/>
    </ligand>
    <ligandPart>
        <name>Mg</name>
        <dbReference type="ChEBI" id="CHEBI:25107"/>
    </ligandPart>
</feature>
<dbReference type="Gene3D" id="1.20.5.250">
    <property type="match status" value="1"/>
</dbReference>
<dbReference type="GO" id="GO:0046872">
    <property type="term" value="F:metal ion binding"/>
    <property type="evidence" value="ECO:0007669"/>
    <property type="project" value="UniProtKB-KW"/>
</dbReference>
<evidence type="ECO:0000256" key="11">
    <source>
        <dbReference type="ARBA" id="ARBA00022989"/>
    </source>
</evidence>
<evidence type="ECO:0000256" key="8">
    <source>
        <dbReference type="ARBA" id="ARBA00022723"/>
    </source>
</evidence>
<keyword evidence="12" id="KW-0157">Chromophore</keyword>
<evidence type="ECO:0000256" key="15">
    <source>
        <dbReference type="PIRSR" id="PIRSR002900-1"/>
    </source>
</evidence>
<dbReference type="InterPro" id="IPR023624">
    <property type="entry name" value="Antenna_beta_dom_sf"/>
</dbReference>
<keyword evidence="11 16" id="KW-1133">Transmembrane helix</keyword>
<organism evidence="18">
    <name type="scientific">uncultured marine proteobacterium</name>
    <dbReference type="NCBI Taxonomy" id="482892"/>
    <lineage>
        <taxon>Bacteria</taxon>
        <taxon>Pseudomonadati</taxon>
        <taxon>Pseudomonadota</taxon>
        <taxon>environmental samples</taxon>
    </lineage>
</organism>
<keyword evidence="5" id="KW-0148">Chlorophyll</keyword>
<gene>
    <name evidence="18" type="ORF">MBMO_EBAC000-65D09.13</name>
</gene>
<feature type="binding site" description="axial binding residue" evidence="15">
    <location>
        <position position="38"/>
    </location>
    <ligand>
        <name>a bacteriochlorophyll</name>
        <dbReference type="ChEBI" id="CHEBI:38201"/>
    </ligand>
    <ligandPart>
        <name>Mg</name>
        <dbReference type="ChEBI" id="CHEBI:25107"/>
    </ligandPart>
</feature>
<evidence type="ECO:0000256" key="6">
    <source>
        <dbReference type="ARBA" id="ARBA00022549"/>
    </source>
</evidence>
<sequence>MSEQGGSPSGLTSNEAKEFHSAYVQGWVGFVAIAVTAHVLMFMWKPWFY</sequence>
<dbReference type="InterPro" id="IPR002362">
    <property type="entry name" value="LHB-1/5"/>
</dbReference>
<evidence type="ECO:0000256" key="5">
    <source>
        <dbReference type="ARBA" id="ARBA00022494"/>
    </source>
</evidence>
<evidence type="ECO:0000259" key="17">
    <source>
        <dbReference type="Pfam" id="PF00556"/>
    </source>
</evidence>
<dbReference type="SUPFAM" id="SSF56918">
    <property type="entry name" value="Light-harvesting complex subunits"/>
    <property type="match status" value="1"/>
</dbReference>
<dbReference type="EMBL" id="AE008919">
    <property type="protein sequence ID" value="AAL76358.1"/>
    <property type="molecule type" value="Genomic_DNA"/>
</dbReference>
<keyword evidence="7 16" id="KW-0812">Transmembrane</keyword>
<dbReference type="GO" id="GO:0019684">
    <property type="term" value="P:photosynthesis, light reaction"/>
    <property type="evidence" value="ECO:0007669"/>
    <property type="project" value="InterPro"/>
</dbReference>
<dbReference type="InterPro" id="IPR000066">
    <property type="entry name" value="Antenna_a/b"/>
</dbReference>
<evidence type="ECO:0000256" key="9">
    <source>
        <dbReference type="ARBA" id="ARBA00022842"/>
    </source>
</evidence>
<evidence type="ECO:0000256" key="1">
    <source>
        <dbReference type="ARBA" id="ARBA00002455"/>
    </source>
</evidence>
<evidence type="ECO:0000256" key="2">
    <source>
        <dbReference type="ARBA" id="ARBA00004249"/>
    </source>
</evidence>
<evidence type="ECO:0000256" key="3">
    <source>
        <dbReference type="ARBA" id="ARBA00011052"/>
    </source>
</evidence>
<evidence type="ECO:0000256" key="10">
    <source>
        <dbReference type="ARBA" id="ARBA00022956"/>
    </source>
</evidence>
<keyword evidence="9 15" id="KW-0460">Magnesium</keyword>
<evidence type="ECO:0000256" key="4">
    <source>
        <dbReference type="ARBA" id="ARBA00022475"/>
    </source>
</evidence>
<feature type="transmembrane region" description="Helical" evidence="16">
    <location>
        <begin position="22"/>
        <end position="44"/>
    </location>
</feature>
<dbReference type="NCBIfam" id="NF040862">
    <property type="entry name" value="pufB_517_ASD"/>
    <property type="match status" value="1"/>
</dbReference>
<comment type="similarity">
    <text evidence="3">Belongs to the antenna complex beta subunit family.</text>
</comment>
<keyword evidence="10" id="KW-0076">Bacteriochlorophyll</keyword>
<dbReference type="PIRSF" id="PIRSF002900">
    <property type="entry name" value="Antenna_beta"/>
    <property type="match status" value="1"/>
</dbReference>
<evidence type="ECO:0000256" key="16">
    <source>
        <dbReference type="SAM" id="Phobius"/>
    </source>
</evidence>
<evidence type="ECO:0000256" key="7">
    <source>
        <dbReference type="ARBA" id="ARBA00022692"/>
    </source>
</evidence>
<keyword evidence="8 15" id="KW-0479">Metal-binding</keyword>
<reference evidence="18" key="1">
    <citation type="journal article" date="2002" name="Nature">
        <title>Unsuspected diversity among marine aerobic anoxygenic phototrophs.</title>
        <authorList>
            <person name="Beja O."/>
            <person name="Suzuki M.T."/>
            <person name="Heidelberg J.F."/>
            <person name="Nelson W.C."/>
            <person name="Preston C.M."/>
            <person name="Hamada T."/>
            <person name="Eisen J.A."/>
            <person name="Fraser C.M."/>
            <person name="DeLong E.F."/>
        </authorList>
    </citation>
    <scope>NUCLEOTIDE SEQUENCE</scope>
</reference>
<comment type="function">
    <text evidence="1">Antenna complexes are light-harvesting systems, which transfer the excitation energy to the reaction centers.</text>
</comment>
<dbReference type="InterPro" id="IPR035889">
    <property type="entry name" value="Light-harvesting_complex"/>
</dbReference>
<comment type="subcellular location">
    <subcellularLocation>
        <location evidence="2">Cell inner membrane</location>
        <topology evidence="2">Single-pass type II membrane protein</topology>
    </subcellularLocation>
</comment>
<keyword evidence="13 16" id="KW-0472">Membrane</keyword>
<proteinExistence type="inferred from homology"/>
<name>Q8RTW8_9PROT</name>
<evidence type="ECO:0000313" key="18">
    <source>
        <dbReference type="EMBL" id="AAL76358.1"/>
    </source>
</evidence>
<dbReference type="InterPro" id="IPR023623">
    <property type="entry name" value="Antenna_beta_CS"/>
</dbReference>
<evidence type="ECO:0000256" key="13">
    <source>
        <dbReference type="ARBA" id="ARBA00023136"/>
    </source>
</evidence>
<evidence type="ECO:0000256" key="12">
    <source>
        <dbReference type="ARBA" id="ARBA00022991"/>
    </source>
</evidence>
<dbReference type="GO" id="GO:0042314">
    <property type="term" value="F:bacteriochlorophyll binding"/>
    <property type="evidence" value="ECO:0007669"/>
    <property type="project" value="UniProtKB-KW"/>
</dbReference>
<dbReference type="PROSITE" id="PS00969">
    <property type="entry name" value="ANTENNA_COMP_BETA"/>
    <property type="match status" value="1"/>
</dbReference>
<keyword evidence="14" id="KW-0437">Light-harvesting polypeptide</keyword>
<dbReference type="AlphaFoldDB" id="Q8RTW8"/>